<dbReference type="PATRIC" id="fig|993516.3.peg.6237"/>
<dbReference type="Proteomes" id="UP000010959">
    <property type="component" value="Unassembled WGS sequence"/>
</dbReference>
<dbReference type="EMBL" id="AMWG01000163">
    <property type="protein sequence ID" value="ELP30221.1"/>
    <property type="molecule type" value="Genomic_DNA"/>
</dbReference>
<evidence type="ECO:0000313" key="1">
    <source>
        <dbReference type="EMBL" id="ELP30221.1"/>
    </source>
</evidence>
<dbReference type="AlphaFoldDB" id="L7CAT7"/>
<comment type="caution">
    <text evidence="1">The sequence shown here is derived from an EMBL/GenBank/DDBJ whole genome shotgun (WGS) entry which is preliminary data.</text>
</comment>
<name>L7CAT7_RHOBT</name>
<protein>
    <submittedName>
        <fullName evidence="1">Uncharacterized protein</fullName>
    </submittedName>
</protein>
<reference evidence="1 2" key="1">
    <citation type="journal article" date="2013" name="Mar. Genomics">
        <title>Expression of sulfatases in Rhodopirellula baltica and the diversity of sulfatases in the genus Rhodopirellula.</title>
        <authorList>
            <person name="Wegner C.E."/>
            <person name="Richter-Heitmann T."/>
            <person name="Klindworth A."/>
            <person name="Klockow C."/>
            <person name="Richter M."/>
            <person name="Achstetter T."/>
            <person name="Glockner F.O."/>
            <person name="Harder J."/>
        </authorList>
    </citation>
    <scope>NUCLEOTIDE SEQUENCE [LARGE SCALE GENOMIC DNA]</scope>
    <source>
        <strain evidence="1 2">SWK14</strain>
    </source>
</reference>
<proteinExistence type="predicted"/>
<sequence>MFFSLFEFVERSALDLAPLSAANLKISKQSVQVRRLLKSGGR</sequence>
<organism evidence="1 2">
    <name type="scientific">Rhodopirellula baltica SWK14</name>
    <dbReference type="NCBI Taxonomy" id="993516"/>
    <lineage>
        <taxon>Bacteria</taxon>
        <taxon>Pseudomonadati</taxon>
        <taxon>Planctomycetota</taxon>
        <taxon>Planctomycetia</taxon>
        <taxon>Pirellulales</taxon>
        <taxon>Pirellulaceae</taxon>
        <taxon>Rhodopirellula</taxon>
    </lineage>
</organism>
<evidence type="ECO:0000313" key="2">
    <source>
        <dbReference type="Proteomes" id="UP000010959"/>
    </source>
</evidence>
<gene>
    <name evidence="1" type="ORF">RBSWK_05819</name>
</gene>
<accession>L7CAT7</accession>